<dbReference type="Proteomes" id="UP000499080">
    <property type="component" value="Unassembled WGS sequence"/>
</dbReference>
<dbReference type="EMBL" id="BGPR01012311">
    <property type="protein sequence ID" value="GBN55521.1"/>
    <property type="molecule type" value="Genomic_DNA"/>
</dbReference>
<comment type="caution">
    <text evidence="1">The sequence shown here is derived from an EMBL/GenBank/DDBJ whole genome shotgun (WGS) entry which is preliminary data.</text>
</comment>
<organism evidence="1 2">
    <name type="scientific">Araneus ventricosus</name>
    <name type="common">Orbweaver spider</name>
    <name type="synonym">Epeira ventricosa</name>
    <dbReference type="NCBI Taxonomy" id="182803"/>
    <lineage>
        <taxon>Eukaryota</taxon>
        <taxon>Metazoa</taxon>
        <taxon>Ecdysozoa</taxon>
        <taxon>Arthropoda</taxon>
        <taxon>Chelicerata</taxon>
        <taxon>Arachnida</taxon>
        <taxon>Araneae</taxon>
        <taxon>Araneomorphae</taxon>
        <taxon>Entelegynae</taxon>
        <taxon>Araneoidea</taxon>
        <taxon>Araneidae</taxon>
        <taxon>Araneus</taxon>
    </lineage>
</organism>
<protein>
    <submittedName>
        <fullName evidence="1">Uncharacterized protein</fullName>
    </submittedName>
</protein>
<sequence>MYSVSRDLLACWGWEKPYHSPSSRESNPCGYDLIRRMKEPLGSNYWRNVSGILKAMDCFIGTINRYSTTSFQVFYDFISGILRLHFRYSTTSFQVFYDFLIAGKWLYTMHVTTSASSEETHFKQIPMYRQLLLCR</sequence>
<proteinExistence type="predicted"/>
<name>A0A4Y2PW92_ARAVE</name>
<dbReference type="AlphaFoldDB" id="A0A4Y2PW92"/>
<reference evidence="1 2" key="1">
    <citation type="journal article" date="2019" name="Sci. Rep.">
        <title>Orb-weaving spider Araneus ventricosus genome elucidates the spidroin gene catalogue.</title>
        <authorList>
            <person name="Kono N."/>
            <person name="Nakamura H."/>
            <person name="Ohtoshi R."/>
            <person name="Moran D.A.P."/>
            <person name="Shinohara A."/>
            <person name="Yoshida Y."/>
            <person name="Fujiwara M."/>
            <person name="Mori M."/>
            <person name="Tomita M."/>
            <person name="Arakawa K."/>
        </authorList>
    </citation>
    <scope>NUCLEOTIDE SEQUENCE [LARGE SCALE GENOMIC DNA]</scope>
</reference>
<evidence type="ECO:0000313" key="2">
    <source>
        <dbReference type="Proteomes" id="UP000499080"/>
    </source>
</evidence>
<gene>
    <name evidence="1" type="ORF">AVEN_39200_1</name>
</gene>
<keyword evidence="2" id="KW-1185">Reference proteome</keyword>
<accession>A0A4Y2PW92</accession>
<evidence type="ECO:0000313" key="1">
    <source>
        <dbReference type="EMBL" id="GBN55521.1"/>
    </source>
</evidence>